<feature type="transmembrane region" description="Helical" evidence="1">
    <location>
        <begin position="265"/>
        <end position="285"/>
    </location>
</feature>
<gene>
    <name evidence="2" type="ORF">HZY85_00790</name>
</gene>
<keyword evidence="1" id="KW-0812">Transmembrane</keyword>
<feature type="transmembrane region" description="Helical" evidence="1">
    <location>
        <begin position="185"/>
        <end position="203"/>
    </location>
</feature>
<keyword evidence="1" id="KW-0472">Membrane</keyword>
<dbReference type="Pfam" id="PF09991">
    <property type="entry name" value="DUF2232"/>
    <property type="match status" value="1"/>
</dbReference>
<dbReference type="Proteomes" id="UP000531840">
    <property type="component" value="Unassembled WGS sequence"/>
</dbReference>
<protein>
    <submittedName>
        <fullName evidence="2">DUF2232 domain-containing protein</fullName>
    </submittedName>
</protein>
<name>A0ABX2SXR3_9BACL</name>
<evidence type="ECO:0000313" key="3">
    <source>
        <dbReference type="Proteomes" id="UP000531840"/>
    </source>
</evidence>
<sequence>MSNEVSKFEKEVSLILSKKFFFKEPDKNKTIIYSFIYLALTYAGAMLDLWLISSIFTVFYLCYILGAGGIKYFVPIGVIGSVGAYILGDLYALFWTGISALVSLIIYFSIVNRYPKIFIVIYTTVFLFLSVAIFTIIILKTGYIKYNPESVQNFIDSYVNWMVNAQPALQQEKSLLIQSFEEIKITLPVILFSYLFLYSLLLVQNTLVQLSREKVIIPVFPKLSKVTLNSKFAWIYLLGTFVLFIIVSSPGYSRYDISSLLVENFVGIIRWAFVFNGLFTIYFFLEEKKKGNILVKILLFIAMYLLSFIFEMIGLIDSLFKLREYYLRSKGGK</sequence>
<feature type="transmembrane region" description="Helical" evidence="1">
    <location>
        <begin position="117"/>
        <end position="139"/>
    </location>
</feature>
<evidence type="ECO:0000256" key="1">
    <source>
        <dbReference type="SAM" id="Phobius"/>
    </source>
</evidence>
<comment type="caution">
    <text evidence="2">The sequence shown here is derived from an EMBL/GenBank/DDBJ whole genome shotgun (WGS) entry which is preliminary data.</text>
</comment>
<feature type="transmembrane region" description="Helical" evidence="1">
    <location>
        <begin position="297"/>
        <end position="316"/>
    </location>
</feature>
<accession>A0ABX2SXR3</accession>
<reference evidence="2 3" key="1">
    <citation type="submission" date="2020-07" db="EMBL/GenBank/DDBJ databases">
        <title>MOT database genomes.</title>
        <authorList>
            <person name="Joseph S."/>
            <person name="Aduse-Opoku J."/>
            <person name="Hashim A."/>
            <person name="Wade W."/>
            <person name="Curtis M."/>
        </authorList>
    </citation>
    <scope>NUCLEOTIDE SEQUENCE [LARGE SCALE GENOMIC DNA]</scope>
    <source>
        <strain evidence="2 3">CIP 106318</strain>
    </source>
</reference>
<feature type="transmembrane region" description="Helical" evidence="1">
    <location>
        <begin position="58"/>
        <end position="86"/>
    </location>
</feature>
<organism evidence="2 3">
    <name type="scientific">Gemelliphila palaticanis</name>
    <dbReference type="NCBI Taxonomy" id="81950"/>
    <lineage>
        <taxon>Bacteria</taxon>
        <taxon>Bacillati</taxon>
        <taxon>Bacillota</taxon>
        <taxon>Bacilli</taxon>
        <taxon>Bacillales</taxon>
        <taxon>Gemellaceae</taxon>
        <taxon>Gemelliphila</taxon>
    </lineage>
</organism>
<dbReference type="InterPro" id="IPR018710">
    <property type="entry name" value="DUF2232"/>
</dbReference>
<proteinExistence type="predicted"/>
<keyword evidence="1" id="KW-1133">Transmembrane helix</keyword>
<evidence type="ECO:0000313" key="2">
    <source>
        <dbReference type="EMBL" id="NYS46732.1"/>
    </source>
</evidence>
<feature type="transmembrane region" description="Helical" evidence="1">
    <location>
        <begin position="31"/>
        <end position="51"/>
    </location>
</feature>
<feature type="transmembrane region" description="Helical" evidence="1">
    <location>
        <begin position="232"/>
        <end position="253"/>
    </location>
</feature>
<keyword evidence="3" id="KW-1185">Reference proteome</keyword>
<feature type="transmembrane region" description="Helical" evidence="1">
    <location>
        <begin position="92"/>
        <end position="110"/>
    </location>
</feature>
<dbReference type="EMBL" id="JACBYF010000001">
    <property type="protein sequence ID" value="NYS46732.1"/>
    <property type="molecule type" value="Genomic_DNA"/>
</dbReference>
<dbReference type="RefSeq" id="WP_179939869.1">
    <property type="nucleotide sequence ID" value="NZ_JACBYF010000001.1"/>
</dbReference>